<dbReference type="AlphaFoldDB" id="A0A1R3JK76"/>
<reference evidence="1 2" key="1">
    <citation type="submission" date="2013-09" db="EMBL/GenBank/DDBJ databases">
        <title>Corchorus capsularis genome sequencing.</title>
        <authorList>
            <person name="Alam M."/>
            <person name="Haque M.S."/>
            <person name="Islam M.S."/>
            <person name="Emdad E.M."/>
            <person name="Islam M.M."/>
            <person name="Ahmed B."/>
            <person name="Halim A."/>
            <person name="Hossen Q.M.M."/>
            <person name="Hossain M.Z."/>
            <person name="Ahmed R."/>
            <person name="Khan M.M."/>
            <person name="Islam R."/>
            <person name="Rashid M.M."/>
            <person name="Khan S.A."/>
            <person name="Rahman M.S."/>
            <person name="Alam M."/>
        </authorList>
    </citation>
    <scope>NUCLEOTIDE SEQUENCE [LARGE SCALE GENOMIC DNA]</scope>
    <source>
        <strain evidence="2">cv. CVL-1</strain>
        <tissue evidence="1">Whole seedling</tissue>
    </source>
</reference>
<dbReference type="Proteomes" id="UP000188268">
    <property type="component" value="Unassembled WGS sequence"/>
</dbReference>
<comment type="caution">
    <text evidence="1">The sequence shown here is derived from an EMBL/GenBank/DDBJ whole genome shotgun (WGS) entry which is preliminary data.</text>
</comment>
<proteinExistence type="predicted"/>
<protein>
    <submittedName>
        <fullName evidence="1">Uncharacterized protein</fullName>
    </submittedName>
</protein>
<gene>
    <name evidence="1" type="ORF">CCACVL1_05481</name>
</gene>
<keyword evidence="2" id="KW-1185">Reference proteome</keyword>
<evidence type="ECO:0000313" key="1">
    <source>
        <dbReference type="EMBL" id="OMO95233.1"/>
    </source>
</evidence>
<evidence type="ECO:0000313" key="2">
    <source>
        <dbReference type="Proteomes" id="UP000188268"/>
    </source>
</evidence>
<organism evidence="1 2">
    <name type="scientific">Corchorus capsularis</name>
    <name type="common">Jute</name>
    <dbReference type="NCBI Taxonomy" id="210143"/>
    <lineage>
        <taxon>Eukaryota</taxon>
        <taxon>Viridiplantae</taxon>
        <taxon>Streptophyta</taxon>
        <taxon>Embryophyta</taxon>
        <taxon>Tracheophyta</taxon>
        <taxon>Spermatophyta</taxon>
        <taxon>Magnoliopsida</taxon>
        <taxon>eudicotyledons</taxon>
        <taxon>Gunneridae</taxon>
        <taxon>Pentapetalae</taxon>
        <taxon>rosids</taxon>
        <taxon>malvids</taxon>
        <taxon>Malvales</taxon>
        <taxon>Malvaceae</taxon>
        <taxon>Grewioideae</taxon>
        <taxon>Apeibeae</taxon>
        <taxon>Corchorus</taxon>
    </lineage>
</organism>
<accession>A0A1R3JK76</accession>
<dbReference type="EMBL" id="AWWV01007688">
    <property type="protein sequence ID" value="OMO95233.1"/>
    <property type="molecule type" value="Genomic_DNA"/>
</dbReference>
<dbReference type="Gramene" id="OMO95233">
    <property type="protein sequence ID" value="OMO95233"/>
    <property type="gene ID" value="CCACVL1_05481"/>
</dbReference>
<name>A0A1R3JK76_COCAP</name>
<sequence length="42" mass="4670">MEKNTSNRCQCDGQQQASNTFSSRLRRIFGVDGTTTKVAAFD</sequence>